<dbReference type="InterPro" id="IPR048365">
    <property type="entry name" value="TNP-like_RNaseH_N"/>
</dbReference>
<evidence type="ECO:0000313" key="5">
    <source>
        <dbReference type="Proteomes" id="UP000478052"/>
    </source>
</evidence>
<dbReference type="InterPro" id="IPR021896">
    <property type="entry name" value="THAP9-like_HTH"/>
</dbReference>
<comment type="caution">
    <text evidence="4">The sequence shown here is derived from an EMBL/GenBank/DDBJ whole genome shotgun (WGS) entry which is preliminary data.</text>
</comment>
<dbReference type="Proteomes" id="UP000478052">
    <property type="component" value="Unassembled WGS sequence"/>
</dbReference>
<protein>
    <submittedName>
        <fullName evidence="4">Transposable element P transposase</fullName>
    </submittedName>
</protein>
<accession>A0A6G0VJI6</accession>
<evidence type="ECO:0000259" key="3">
    <source>
        <dbReference type="Pfam" id="PF21788"/>
    </source>
</evidence>
<proteinExistence type="predicted"/>
<dbReference type="Pfam" id="PF21788">
    <property type="entry name" value="TNP-like_GBD"/>
    <property type="match status" value="1"/>
</dbReference>
<feature type="domain" description="THAP9-like helix-turn-helix" evidence="1">
    <location>
        <begin position="19"/>
        <end position="87"/>
    </location>
</feature>
<dbReference type="AlphaFoldDB" id="A0A6G0VJI6"/>
<dbReference type="EMBL" id="VUJU01017780">
    <property type="protein sequence ID" value="KAF0682161.1"/>
    <property type="molecule type" value="Genomic_DNA"/>
</dbReference>
<dbReference type="Pfam" id="PF12017">
    <property type="entry name" value="Tnp_P_element"/>
    <property type="match status" value="1"/>
</dbReference>
<evidence type="ECO:0000259" key="1">
    <source>
        <dbReference type="Pfam" id="PF12017"/>
    </source>
</evidence>
<feature type="non-terminal residue" evidence="4">
    <location>
        <position position="1"/>
    </location>
</feature>
<evidence type="ECO:0000313" key="4">
    <source>
        <dbReference type="EMBL" id="KAF0682161.1"/>
    </source>
</evidence>
<dbReference type="Pfam" id="PF21787">
    <property type="entry name" value="TNP-like_RNaseH_N"/>
    <property type="match status" value="1"/>
</dbReference>
<evidence type="ECO:0000259" key="2">
    <source>
        <dbReference type="Pfam" id="PF21787"/>
    </source>
</evidence>
<dbReference type="OrthoDB" id="6627680at2759"/>
<feature type="domain" description="Transposable element P transposase-like GTP-binding insertion" evidence="3">
    <location>
        <begin position="235"/>
        <end position="331"/>
    </location>
</feature>
<name>A0A6G0VJI6_APHCR</name>
<reference evidence="4 5" key="1">
    <citation type="submission" date="2019-08" db="EMBL/GenBank/DDBJ databases">
        <title>Whole genome of Aphis craccivora.</title>
        <authorList>
            <person name="Voronova N.V."/>
            <person name="Shulinski R.S."/>
            <person name="Bandarenka Y.V."/>
            <person name="Zhorov D.G."/>
            <person name="Warner D."/>
        </authorList>
    </citation>
    <scope>NUCLEOTIDE SEQUENCE [LARGE SCALE GENOMIC DNA]</scope>
    <source>
        <strain evidence="4">180601</strain>
        <tissue evidence="4">Whole Body</tissue>
    </source>
</reference>
<feature type="non-terminal residue" evidence="4">
    <location>
        <position position="333"/>
    </location>
</feature>
<gene>
    <name evidence="4" type="ORF">FWK35_00038355</name>
</gene>
<feature type="domain" description="Transposable element P transposase-like RNase H" evidence="2">
    <location>
        <begin position="95"/>
        <end position="210"/>
    </location>
</feature>
<keyword evidence="5" id="KW-1185">Reference proteome</keyword>
<sequence length="333" mass="38003">SKNLTKQLVSLKKNNSEEVDNKVLECLGGIFSQNQINIILKKKKKVNWTSNEISQAFTLRYLGVRGYKFVRQNMNFPLPGLSTLRSWATKIDLRHGLLKDVLRLMKVASIDMTKRDSLCVIQFDEVKIASTYEYDKKYDEIIGPHSQLQVVMARGLFAKWKQPIYVDFDQKITKELLFKIITEVYNAGYLTVACVHDCGGANIGLWKELGISTEHTEFQHPITNSKVFMFADCPHLLKLIRNWFIDTGFILENKDIVSKYPVTQLLKMSSTEVSSIHQLSEDHLTIRGTLRQNVKMAAQLMSRKVGTALCHYLPGVNTKEKQVALSTGNFILL</sequence>
<dbReference type="InterPro" id="IPR048366">
    <property type="entry name" value="TNP-like_GBD"/>
</dbReference>
<organism evidence="4 5">
    <name type="scientific">Aphis craccivora</name>
    <name type="common">Cowpea aphid</name>
    <dbReference type="NCBI Taxonomy" id="307492"/>
    <lineage>
        <taxon>Eukaryota</taxon>
        <taxon>Metazoa</taxon>
        <taxon>Ecdysozoa</taxon>
        <taxon>Arthropoda</taxon>
        <taxon>Hexapoda</taxon>
        <taxon>Insecta</taxon>
        <taxon>Pterygota</taxon>
        <taxon>Neoptera</taxon>
        <taxon>Paraneoptera</taxon>
        <taxon>Hemiptera</taxon>
        <taxon>Sternorrhyncha</taxon>
        <taxon>Aphidomorpha</taxon>
        <taxon>Aphidoidea</taxon>
        <taxon>Aphididae</taxon>
        <taxon>Aphidini</taxon>
        <taxon>Aphis</taxon>
        <taxon>Aphis</taxon>
    </lineage>
</organism>